<dbReference type="EMBL" id="JBHSGD010000007">
    <property type="protein sequence ID" value="MFC4653058.1"/>
    <property type="molecule type" value="Genomic_DNA"/>
</dbReference>
<comment type="similarity">
    <text evidence="2">Belongs to the polysaccharide synthase family.</text>
</comment>
<dbReference type="InterPro" id="IPR050833">
    <property type="entry name" value="Poly_Biosynth_Transport"/>
</dbReference>
<feature type="transmembrane region" description="Helical" evidence="7">
    <location>
        <begin position="78"/>
        <end position="104"/>
    </location>
</feature>
<keyword evidence="5 7" id="KW-1133">Transmembrane helix</keyword>
<dbReference type="CDD" id="cd13127">
    <property type="entry name" value="MATE_tuaB_like"/>
    <property type="match status" value="1"/>
</dbReference>
<evidence type="ECO:0000256" key="5">
    <source>
        <dbReference type="ARBA" id="ARBA00022989"/>
    </source>
</evidence>
<protein>
    <submittedName>
        <fullName evidence="8">Lipopolysaccharide biosynthesis protein</fullName>
    </submittedName>
</protein>
<keyword evidence="9" id="KW-1185">Reference proteome</keyword>
<evidence type="ECO:0000256" key="4">
    <source>
        <dbReference type="ARBA" id="ARBA00022692"/>
    </source>
</evidence>
<keyword evidence="4 7" id="KW-0812">Transmembrane</keyword>
<keyword evidence="6 7" id="KW-0472">Membrane</keyword>
<reference evidence="9" key="1">
    <citation type="journal article" date="2019" name="Int. J. Syst. Evol. Microbiol.">
        <title>The Global Catalogue of Microorganisms (GCM) 10K type strain sequencing project: providing services to taxonomists for standard genome sequencing and annotation.</title>
        <authorList>
            <consortium name="The Broad Institute Genomics Platform"/>
            <consortium name="The Broad Institute Genome Sequencing Center for Infectious Disease"/>
            <person name="Wu L."/>
            <person name="Ma J."/>
        </authorList>
    </citation>
    <scope>NUCLEOTIDE SEQUENCE [LARGE SCALE GENOMIC DNA]</scope>
    <source>
        <strain evidence="9">CCUG 63287</strain>
    </source>
</reference>
<feature type="transmembrane region" description="Helical" evidence="7">
    <location>
        <begin position="411"/>
        <end position="429"/>
    </location>
</feature>
<evidence type="ECO:0000256" key="2">
    <source>
        <dbReference type="ARBA" id="ARBA00007430"/>
    </source>
</evidence>
<evidence type="ECO:0000256" key="1">
    <source>
        <dbReference type="ARBA" id="ARBA00004651"/>
    </source>
</evidence>
<keyword evidence="3" id="KW-1003">Cell membrane</keyword>
<organism evidence="8 9">
    <name type="scientific">Lactococcus nasutitermitis</name>
    <dbReference type="NCBI Taxonomy" id="1652957"/>
    <lineage>
        <taxon>Bacteria</taxon>
        <taxon>Bacillati</taxon>
        <taxon>Bacillota</taxon>
        <taxon>Bacilli</taxon>
        <taxon>Lactobacillales</taxon>
        <taxon>Streptococcaceae</taxon>
        <taxon>Lactococcus</taxon>
    </lineage>
</organism>
<gene>
    <name evidence="8" type="ORF">ACFO26_09070</name>
</gene>
<feature type="transmembrane region" description="Helical" evidence="7">
    <location>
        <begin position="379"/>
        <end position="399"/>
    </location>
</feature>
<sequence length="475" mass="53512">MMNTKLKTGFIFTSLGIYSNFLLQIIIQMVLSRLLTPKQFGLVAVMQVFIIFFAMMIESGMGPAIIQNKLLTFEDNRVLFDFSALFGLSIAVIFGFFGIVLAILYHNHDFYFLTWVQAISIFFNGLNIVPTAILNKAKRFKAVNFSLVLANLCAGIIGVTLAFLGGGVYALIISAITASIINFLLNHFFSKVTFTRHFNMAPLKSVWTFSKNQFGFNFVNYFSRNSDNMLIGKFMGEAALANYSKAYQLLMLPNTLFTSVVNPVLQPVLSEYQDDVDYIRQVYFKIVHILALIGIPLSIFLSTTARQIILCMFGGQWSAAIFPFSILSITVWSQMIVTPVGAIFQARNHSRKLWVTGLFTASGLVSSIIIGVLLGSINTVAICLTIGFLYSFCVNYYRLIKHSLNGKLLDFFKEFITPVILGGVIFIVLELEKFIDPSNLFYSLILRGVIFIFAWLLFIFFSSERKVITEIIKKR</sequence>
<dbReference type="PANTHER" id="PTHR30250:SF10">
    <property type="entry name" value="LIPOPOLYSACCHARIDE BIOSYNTHESIS PROTEIN WZXC"/>
    <property type="match status" value="1"/>
</dbReference>
<feature type="transmembrane region" description="Helical" evidence="7">
    <location>
        <begin position="169"/>
        <end position="189"/>
    </location>
</feature>
<dbReference type="Pfam" id="PF13440">
    <property type="entry name" value="Polysacc_synt_3"/>
    <property type="match status" value="1"/>
</dbReference>
<dbReference type="PANTHER" id="PTHR30250">
    <property type="entry name" value="PST FAMILY PREDICTED COLANIC ACID TRANSPORTER"/>
    <property type="match status" value="1"/>
</dbReference>
<evidence type="ECO:0000256" key="6">
    <source>
        <dbReference type="ARBA" id="ARBA00023136"/>
    </source>
</evidence>
<proteinExistence type="inferred from homology"/>
<name>A0ABV9JEX3_9LACT</name>
<feature type="transmembrane region" description="Helical" evidence="7">
    <location>
        <begin position="110"/>
        <end position="130"/>
    </location>
</feature>
<evidence type="ECO:0000256" key="7">
    <source>
        <dbReference type="SAM" id="Phobius"/>
    </source>
</evidence>
<evidence type="ECO:0000313" key="8">
    <source>
        <dbReference type="EMBL" id="MFC4653058.1"/>
    </source>
</evidence>
<comment type="caution">
    <text evidence="8">The sequence shown here is derived from an EMBL/GenBank/DDBJ whole genome shotgun (WGS) entry which is preliminary data.</text>
</comment>
<feature type="transmembrane region" description="Helical" evidence="7">
    <location>
        <begin position="39"/>
        <end position="57"/>
    </location>
</feature>
<feature type="transmembrane region" description="Helical" evidence="7">
    <location>
        <begin position="441"/>
        <end position="461"/>
    </location>
</feature>
<feature type="transmembrane region" description="Helical" evidence="7">
    <location>
        <begin position="142"/>
        <end position="163"/>
    </location>
</feature>
<accession>A0ABV9JEX3</accession>
<dbReference type="RefSeq" id="WP_244842923.1">
    <property type="nucleotide sequence ID" value="NZ_BOVQ01000009.1"/>
</dbReference>
<feature type="transmembrane region" description="Helical" evidence="7">
    <location>
        <begin position="353"/>
        <end position="373"/>
    </location>
</feature>
<evidence type="ECO:0000313" key="9">
    <source>
        <dbReference type="Proteomes" id="UP001595987"/>
    </source>
</evidence>
<feature type="transmembrane region" description="Helical" evidence="7">
    <location>
        <begin position="9"/>
        <end position="27"/>
    </location>
</feature>
<evidence type="ECO:0000256" key="3">
    <source>
        <dbReference type="ARBA" id="ARBA00022475"/>
    </source>
</evidence>
<comment type="subcellular location">
    <subcellularLocation>
        <location evidence="1">Cell membrane</location>
        <topology evidence="1">Multi-pass membrane protein</topology>
    </subcellularLocation>
</comment>
<feature type="transmembrane region" description="Helical" evidence="7">
    <location>
        <begin position="307"/>
        <end position="332"/>
    </location>
</feature>
<feature type="transmembrane region" description="Helical" evidence="7">
    <location>
        <begin position="282"/>
        <end position="301"/>
    </location>
</feature>
<dbReference type="Proteomes" id="UP001595987">
    <property type="component" value="Unassembled WGS sequence"/>
</dbReference>